<evidence type="ECO:0000313" key="16">
    <source>
        <dbReference type="EMBL" id="KAF2906013.1"/>
    </source>
</evidence>
<dbReference type="InterPro" id="IPR002401">
    <property type="entry name" value="Cyt_P450_E_grp-I"/>
</dbReference>
<keyword evidence="9" id="KW-0492">Microsome</keyword>
<dbReference type="PANTHER" id="PTHR24291:SF189">
    <property type="entry name" value="CYTOCHROME P450 4C3-RELATED"/>
    <property type="match status" value="1"/>
</dbReference>
<dbReference type="PANTHER" id="PTHR24291">
    <property type="entry name" value="CYTOCHROME P450 FAMILY 4"/>
    <property type="match status" value="1"/>
</dbReference>
<dbReference type="GO" id="GO:0020037">
    <property type="term" value="F:heme binding"/>
    <property type="evidence" value="ECO:0007669"/>
    <property type="project" value="InterPro"/>
</dbReference>
<evidence type="ECO:0000256" key="5">
    <source>
        <dbReference type="ARBA" id="ARBA00010617"/>
    </source>
</evidence>
<dbReference type="InterPro" id="IPR017972">
    <property type="entry name" value="Cyt_P450_CS"/>
</dbReference>
<evidence type="ECO:0000256" key="14">
    <source>
        <dbReference type="PIRSR" id="PIRSR602401-1"/>
    </source>
</evidence>
<dbReference type="GO" id="GO:0005789">
    <property type="term" value="C:endoplasmic reticulum membrane"/>
    <property type="evidence" value="ECO:0007669"/>
    <property type="project" value="UniProtKB-SubCell"/>
</dbReference>
<comment type="subcellular location">
    <subcellularLocation>
        <location evidence="4">Endoplasmic reticulum membrane</location>
        <topology evidence="4">Peripheral membrane protein</topology>
    </subcellularLocation>
    <subcellularLocation>
        <location evidence="3">Microsome membrane</location>
        <topology evidence="3">Peripheral membrane protein</topology>
    </subcellularLocation>
</comment>
<keyword evidence="10 15" id="KW-0560">Oxidoreductase</keyword>
<evidence type="ECO:0000256" key="13">
    <source>
        <dbReference type="ARBA" id="ARBA00023136"/>
    </source>
</evidence>
<evidence type="ECO:0000256" key="7">
    <source>
        <dbReference type="ARBA" id="ARBA00022723"/>
    </source>
</evidence>
<gene>
    <name evidence="16" type="ORF">ILUMI_00163</name>
</gene>
<comment type="similarity">
    <text evidence="5 15">Belongs to the cytochrome P450 family.</text>
</comment>
<evidence type="ECO:0000256" key="2">
    <source>
        <dbReference type="ARBA" id="ARBA00003690"/>
    </source>
</evidence>
<sequence>MVLVPTWKRQRRVVMPTFNQNILNGFVEVFSKQAEILVEQLQKIFNKKEIDLYDYMSRCTLDTFCETSMGATINAQTTDCEYMRWINSIFISFKCYKHVAFHYRLLKKKRLDYQKKLAESKEEHQSFYEEGSVKRKTFLDQLIESSDKTGANLTDVELRDEVDTFMIAGSDTTASIVSFALVMLAMFPEMQDKVYEEVSEVLGSDKPVEWTDLGKFVYLERVLKETLRLFPVGIGVARSVSKELELDGYILPAGSTAVVITLALHRDPEVWPDPLRFDPDRFLPEEVSKRHPYSWIPFSGGPRNCIGPKYAMMAMKALTATVVRQYKLSTTYKKVEDIKLQFDVAIRPVHGYKISMELRNSA</sequence>
<dbReference type="CDD" id="cd20628">
    <property type="entry name" value="CYP4"/>
    <property type="match status" value="1"/>
</dbReference>
<dbReference type="Pfam" id="PF00067">
    <property type="entry name" value="p450"/>
    <property type="match status" value="1"/>
</dbReference>
<reference evidence="16" key="1">
    <citation type="submission" date="2019-08" db="EMBL/GenBank/DDBJ databases">
        <title>The genome of the North American firefly Photinus pyralis.</title>
        <authorList>
            <consortium name="Photinus pyralis genome working group"/>
            <person name="Fallon T.R."/>
            <person name="Sander Lower S.E."/>
            <person name="Weng J.-K."/>
        </authorList>
    </citation>
    <scope>NUCLEOTIDE SEQUENCE</scope>
    <source>
        <strain evidence="16">TRF0915ILg1</strain>
        <tissue evidence="16">Whole body</tissue>
    </source>
</reference>
<dbReference type="InterPro" id="IPR036396">
    <property type="entry name" value="Cyt_P450_sf"/>
</dbReference>
<keyword evidence="11 14" id="KW-0408">Iron</keyword>
<evidence type="ECO:0000256" key="3">
    <source>
        <dbReference type="ARBA" id="ARBA00004174"/>
    </source>
</evidence>
<evidence type="ECO:0000256" key="9">
    <source>
        <dbReference type="ARBA" id="ARBA00022848"/>
    </source>
</evidence>
<keyword evidence="17" id="KW-1185">Reference proteome</keyword>
<evidence type="ECO:0008006" key="18">
    <source>
        <dbReference type="Google" id="ProtNLM"/>
    </source>
</evidence>
<dbReference type="InterPro" id="IPR001128">
    <property type="entry name" value="Cyt_P450"/>
</dbReference>
<evidence type="ECO:0000256" key="11">
    <source>
        <dbReference type="ARBA" id="ARBA00023004"/>
    </source>
</evidence>
<dbReference type="GO" id="GO:0005506">
    <property type="term" value="F:iron ion binding"/>
    <property type="evidence" value="ECO:0007669"/>
    <property type="project" value="InterPro"/>
</dbReference>
<keyword evidence="7 14" id="KW-0479">Metal-binding</keyword>
<evidence type="ECO:0000313" key="17">
    <source>
        <dbReference type="Proteomes" id="UP000801492"/>
    </source>
</evidence>
<dbReference type="PRINTS" id="PR00463">
    <property type="entry name" value="EP450I"/>
</dbReference>
<comment type="caution">
    <text evidence="16">The sequence shown here is derived from an EMBL/GenBank/DDBJ whole genome shotgun (WGS) entry which is preliminary data.</text>
</comment>
<evidence type="ECO:0000256" key="4">
    <source>
        <dbReference type="ARBA" id="ARBA00004406"/>
    </source>
</evidence>
<proteinExistence type="inferred from homology"/>
<accession>A0A8K0GQI1</accession>
<dbReference type="GO" id="GO:0016705">
    <property type="term" value="F:oxidoreductase activity, acting on paired donors, with incorporation or reduction of molecular oxygen"/>
    <property type="evidence" value="ECO:0007669"/>
    <property type="project" value="InterPro"/>
</dbReference>
<dbReference type="PROSITE" id="PS00086">
    <property type="entry name" value="CYTOCHROME_P450"/>
    <property type="match status" value="1"/>
</dbReference>
<dbReference type="EMBL" id="VTPC01000214">
    <property type="protein sequence ID" value="KAF2906013.1"/>
    <property type="molecule type" value="Genomic_DNA"/>
</dbReference>
<organism evidence="16 17">
    <name type="scientific">Ignelater luminosus</name>
    <name type="common">Cucubano</name>
    <name type="synonym">Pyrophorus luminosus</name>
    <dbReference type="NCBI Taxonomy" id="2038154"/>
    <lineage>
        <taxon>Eukaryota</taxon>
        <taxon>Metazoa</taxon>
        <taxon>Ecdysozoa</taxon>
        <taxon>Arthropoda</taxon>
        <taxon>Hexapoda</taxon>
        <taxon>Insecta</taxon>
        <taxon>Pterygota</taxon>
        <taxon>Neoptera</taxon>
        <taxon>Endopterygota</taxon>
        <taxon>Coleoptera</taxon>
        <taxon>Polyphaga</taxon>
        <taxon>Elateriformia</taxon>
        <taxon>Elateroidea</taxon>
        <taxon>Elateridae</taxon>
        <taxon>Agrypninae</taxon>
        <taxon>Pyrophorini</taxon>
        <taxon>Ignelater</taxon>
    </lineage>
</organism>
<keyword evidence="6 14" id="KW-0349">Heme</keyword>
<dbReference type="InterPro" id="IPR050196">
    <property type="entry name" value="Cytochrome_P450_Monoox"/>
</dbReference>
<keyword evidence="12 15" id="KW-0503">Monooxygenase</keyword>
<feature type="binding site" description="axial binding residue" evidence="14">
    <location>
        <position position="305"/>
    </location>
    <ligand>
        <name>heme</name>
        <dbReference type="ChEBI" id="CHEBI:30413"/>
    </ligand>
    <ligandPart>
        <name>Fe</name>
        <dbReference type="ChEBI" id="CHEBI:18248"/>
    </ligandPart>
</feature>
<dbReference type="SUPFAM" id="SSF48264">
    <property type="entry name" value="Cytochrome P450"/>
    <property type="match status" value="1"/>
</dbReference>
<comment type="cofactor">
    <cofactor evidence="1 14">
        <name>heme</name>
        <dbReference type="ChEBI" id="CHEBI:30413"/>
    </cofactor>
</comment>
<comment type="function">
    <text evidence="2">May be involved in the metabolism of insect hormones and in the breakdown of synthetic insecticides.</text>
</comment>
<evidence type="ECO:0000256" key="15">
    <source>
        <dbReference type="RuleBase" id="RU000461"/>
    </source>
</evidence>
<evidence type="ECO:0000256" key="1">
    <source>
        <dbReference type="ARBA" id="ARBA00001971"/>
    </source>
</evidence>
<keyword evidence="8" id="KW-0256">Endoplasmic reticulum</keyword>
<evidence type="ECO:0000256" key="6">
    <source>
        <dbReference type="ARBA" id="ARBA00022617"/>
    </source>
</evidence>
<protein>
    <recommendedName>
        <fullName evidence="18">Cytochrome P450</fullName>
    </recommendedName>
</protein>
<dbReference type="Proteomes" id="UP000801492">
    <property type="component" value="Unassembled WGS sequence"/>
</dbReference>
<name>A0A8K0GQI1_IGNLU</name>
<dbReference type="Gene3D" id="1.10.630.10">
    <property type="entry name" value="Cytochrome P450"/>
    <property type="match status" value="1"/>
</dbReference>
<evidence type="ECO:0000256" key="10">
    <source>
        <dbReference type="ARBA" id="ARBA00023002"/>
    </source>
</evidence>
<dbReference type="OrthoDB" id="1470350at2759"/>
<keyword evidence="13" id="KW-0472">Membrane</keyword>
<evidence type="ECO:0000256" key="8">
    <source>
        <dbReference type="ARBA" id="ARBA00022824"/>
    </source>
</evidence>
<dbReference type="AlphaFoldDB" id="A0A8K0GQI1"/>
<evidence type="ECO:0000256" key="12">
    <source>
        <dbReference type="ARBA" id="ARBA00023033"/>
    </source>
</evidence>
<dbReference type="PRINTS" id="PR00385">
    <property type="entry name" value="P450"/>
</dbReference>
<dbReference type="GO" id="GO:0004497">
    <property type="term" value="F:monooxygenase activity"/>
    <property type="evidence" value="ECO:0007669"/>
    <property type="project" value="UniProtKB-KW"/>
</dbReference>